<keyword evidence="1" id="KW-0143">Chaperone</keyword>
<evidence type="ECO:0000256" key="1">
    <source>
        <dbReference type="ARBA" id="ARBA00023186"/>
    </source>
</evidence>
<sequence length="439" mass="49322">MASHHHHCHPATTASTVCYCCCPNNNPSHHHPPLPDLYPLHHYQPPLPQTNLFIHYPNAPIPNPPRTNQIRHHHHHHQHLHQQPQYHHSPPTDLVHQLHDHDPVVSSLLRRIAALESSLRHHSSSHSHSLLGAAARTIQTHFRAFLVRRSRTLRQLKNLASVKSTLHILKSSVSQNPHFDPQSVSRKVLKLLLKLDSILGCDPMIRDGKMSISRELTVFLDLIERVTVKKSEISPRLVKKNATRKCGGLYNNDAKSSNLGGFRNSVRNERLKNLVDRIESLSTKITDDDDVEIPDISQNRIARSGRRNEGVGAAKVKKSVSFVEDGKVYQVRRSGYGVPVLVGEFDGGDGSDSDGAEGEVEDDVLHGKAEEVGRIAFKKTEDDEEDQLRYGQSTESSDGERGPVYELMRNEGGGFTFSAPLPVKMETRTDMMDKRKNLK</sequence>
<comment type="caution">
    <text evidence="3">The sequence shown here is derived from an EMBL/GenBank/DDBJ whole genome shotgun (WGS) entry which is preliminary data.</text>
</comment>
<keyword evidence="4" id="KW-1185">Reference proteome</keyword>
<evidence type="ECO:0000313" key="4">
    <source>
        <dbReference type="Proteomes" id="UP001630127"/>
    </source>
</evidence>
<feature type="compositionally biased region" description="Basic residues" evidence="2">
    <location>
        <begin position="69"/>
        <end position="80"/>
    </location>
</feature>
<dbReference type="PANTHER" id="PTHR33322">
    <property type="entry name" value="BAG DOMAIN CONTAINING PROTEIN, EXPRESSED"/>
    <property type="match status" value="1"/>
</dbReference>
<evidence type="ECO:0008006" key="5">
    <source>
        <dbReference type="Google" id="ProtNLM"/>
    </source>
</evidence>
<feature type="region of interest" description="Disordered" evidence="2">
    <location>
        <begin position="59"/>
        <end position="90"/>
    </location>
</feature>
<proteinExistence type="predicted"/>
<organism evidence="3 4">
    <name type="scientific">Cinchona calisaya</name>
    <dbReference type="NCBI Taxonomy" id="153742"/>
    <lineage>
        <taxon>Eukaryota</taxon>
        <taxon>Viridiplantae</taxon>
        <taxon>Streptophyta</taxon>
        <taxon>Embryophyta</taxon>
        <taxon>Tracheophyta</taxon>
        <taxon>Spermatophyta</taxon>
        <taxon>Magnoliopsida</taxon>
        <taxon>eudicotyledons</taxon>
        <taxon>Gunneridae</taxon>
        <taxon>Pentapetalae</taxon>
        <taxon>asterids</taxon>
        <taxon>lamiids</taxon>
        <taxon>Gentianales</taxon>
        <taxon>Rubiaceae</taxon>
        <taxon>Cinchonoideae</taxon>
        <taxon>Cinchoneae</taxon>
        <taxon>Cinchona</taxon>
    </lineage>
</organism>
<dbReference type="PANTHER" id="PTHR33322:SF18">
    <property type="entry name" value="BAG FAMILY MOLECULAR CHAPERONE REGULATOR 8, CHLOROPLASTIC"/>
    <property type="match status" value="1"/>
</dbReference>
<dbReference type="InterPro" id="IPR040400">
    <property type="entry name" value="BAG5/6/7/8"/>
</dbReference>
<evidence type="ECO:0000313" key="3">
    <source>
        <dbReference type="EMBL" id="KAL3525871.1"/>
    </source>
</evidence>
<feature type="region of interest" description="Disordered" evidence="2">
    <location>
        <begin position="377"/>
        <end position="411"/>
    </location>
</feature>
<protein>
    <recommendedName>
        <fullName evidence="5">BAG family molecular chaperone regulator 8, chloroplastic</fullName>
    </recommendedName>
</protein>
<name>A0ABD3A2C6_9GENT</name>
<gene>
    <name evidence="3" type="ORF">ACH5RR_014243</name>
</gene>
<dbReference type="EMBL" id="JBJUIK010000006">
    <property type="protein sequence ID" value="KAL3525871.1"/>
    <property type="molecule type" value="Genomic_DNA"/>
</dbReference>
<accession>A0ABD3A2C6</accession>
<dbReference type="AlphaFoldDB" id="A0ABD3A2C6"/>
<evidence type="ECO:0000256" key="2">
    <source>
        <dbReference type="SAM" id="MobiDB-lite"/>
    </source>
</evidence>
<reference evidence="3 4" key="1">
    <citation type="submission" date="2024-11" db="EMBL/GenBank/DDBJ databases">
        <title>A near-complete genome assembly of Cinchona calisaya.</title>
        <authorList>
            <person name="Lian D.C."/>
            <person name="Zhao X.W."/>
            <person name="Wei L."/>
        </authorList>
    </citation>
    <scope>NUCLEOTIDE SEQUENCE [LARGE SCALE GENOMIC DNA]</scope>
    <source>
        <tissue evidence="3">Nenye</tissue>
    </source>
</reference>
<dbReference type="Proteomes" id="UP001630127">
    <property type="component" value="Unassembled WGS sequence"/>
</dbReference>